<dbReference type="EMBL" id="MQUR01000111">
    <property type="protein sequence ID" value="OLZ53958.1"/>
    <property type="molecule type" value="Genomic_DNA"/>
</dbReference>
<protein>
    <submittedName>
        <fullName evidence="1">Uncharacterized protein</fullName>
    </submittedName>
</protein>
<gene>
    <name evidence="1" type="ORF">AVW11_31085</name>
</gene>
<evidence type="ECO:0000313" key="2">
    <source>
        <dbReference type="Proteomes" id="UP000187151"/>
    </source>
</evidence>
<dbReference type="RefSeq" id="WP_076046691.1">
    <property type="nucleotide sequence ID" value="NZ_MQUR01000111.1"/>
</dbReference>
<keyword evidence="2" id="KW-1185">Reference proteome</keyword>
<sequence>MTREAALFPEPTVRRVLGGGPFAEIGDPAVAVADDRSGLLAVGGDLGSAQWTGGPRGTGWSGHRIGVYERDGLRCRYVLRCGRPVRALAFHPALPLLAVGTGCYDGGYFFEGELLLVHLDTGEAVSALEYEREVLDLAWRGPAELRLVLSPSEDWEGPVAHEQGHTAVVHRDDWGAVGPGDVLGEELDVPVAPYDRPDRGPQARRLLTELAGEAGREWSPRRRVWAVEALPDGRVLAALDGVLAESWLPSGERQWSVGDEEGGRQLLVSGDGASVWANAERLRRHAPPGWKQGGARIARIEVDTGRVLETVRPDGYAVLVPGGGRRMVLRPAGPPSAGRERLSVSELDGAAAASGADVPQGAAADGFALFNHPFPVRRPSRPYVLVGDHEQWSPRDLWVAAVDEDGTPRPLFPHARPPAQDHFGGPAVEIAQSLVYAGCVHEPHARRPGSCYVVRRSLDGAVLWEHRGDHRATALDSDGSNVYAADVSGALTVLDADTGTVLRRIALAVDGVPTCALSLAVAPQGQLLVGTADGRIVEYGWDRPTGTTGFRLPAVPGRHA</sequence>
<dbReference type="Proteomes" id="UP000187151">
    <property type="component" value="Unassembled WGS sequence"/>
</dbReference>
<evidence type="ECO:0000313" key="1">
    <source>
        <dbReference type="EMBL" id="OLZ53958.1"/>
    </source>
</evidence>
<accession>A0ABX3FXJ6</accession>
<reference evidence="1 2" key="1">
    <citation type="submission" date="2016-01" db="EMBL/GenBank/DDBJ databases">
        <title>Streptomyces amritsarensis strain MTCC 11845 genome sequencing and assembly.</title>
        <authorList>
            <person name="Sharma D."/>
            <person name="Nair G.R."/>
            <person name="Kaur G."/>
            <person name="Manhas R.K."/>
            <person name="Mayilraj S."/>
        </authorList>
    </citation>
    <scope>NUCLEOTIDE SEQUENCE [LARGE SCALE GENOMIC DNA]</scope>
    <source>
        <strain evidence="1 2">MTCC 11845</strain>
    </source>
</reference>
<dbReference type="SUPFAM" id="SSF75011">
    <property type="entry name" value="3-carboxy-cis,cis-mucoante lactonizing enzyme"/>
    <property type="match status" value="1"/>
</dbReference>
<dbReference type="InterPro" id="IPR015943">
    <property type="entry name" value="WD40/YVTN_repeat-like_dom_sf"/>
</dbReference>
<comment type="caution">
    <text evidence="1">The sequence shown here is derived from an EMBL/GenBank/DDBJ whole genome shotgun (WGS) entry which is preliminary data.</text>
</comment>
<name>A0ABX3FXJ6_9ACTN</name>
<dbReference type="Gene3D" id="2.130.10.10">
    <property type="entry name" value="YVTN repeat-like/Quinoprotein amine dehydrogenase"/>
    <property type="match status" value="1"/>
</dbReference>
<organism evidence="1 2">
    <name type="scientific">Streptomyces amritsarensis</name>
    <dbReference type="NCBI Taxonomy" id="681158"/>
    <lineage>
        <taxon>Bacteria</taxon>
        <taxon>Bacillati</taxon>
        <taxon>Actinomycetota</taxon>
        <taxon>Actinomycetes</taxon>
        <taxon>Kitasatosporales</taxon>
        <taxon>Streptomycetaceae</taxon>
        <taxon>Streptomyces</taxon>
    </lineage>
</organism>
<proteinExistence type="predicted"/>